<organism evidence="1 2">
    <name type="scientific">Glossina austeni</name>
    <name type="common">Savannah tsetse fly</name>
    <dbReference type="NCBI Taxonomy" id="7395"/>
    <lineage>
        <taxon>Eukaryota</taxon>
        <taxon>Metazoa</taxon>
        <taxon>Ecdysozoa</taxon>
        <taxon>Arthropoda</taxon>
        <taxon>Hexapoda</taxon>
        <taxon>Insecta</taxon>
        <taxon>Pterygota</taxon>
        <taxon>Neoptera</taxon>
        <taxon>Endopterygota</taxon>
        <taxon>Diptera</taxon>
        <taxon>Brachycera</taxon>
        <taxon>Muscomorpha</taxon>
        <taxon>Hippoboscoidea</taxon>
        <taxon>Glossinidae</taxon>
        <taxon>Glossina</taxon>
    </lineage>
</organism>
<dbReference type="AlphaFoldDB" id="A0A1A9UMF0"/>
<dbReference type="STRING" id="7395.A0A1A9UMF0"/>
<reference evidence="1" key="1">
    <citation type="submission" date="2020-05" db="UniProtKB">
        <authorList>
            <consortium name="EnsemblMetazoa"/>
        </authorList>
    </citation>
    <scope>IDENTIFICATION</scope>
    <source>
        <strain evidence="1">TTRI</strain>
    </source>
</reference>
<dbReference type="EnsemblMetazoa" id="GAUT009331-RA">
    <property type="protein sequence ID" value="GAUT009331-PA"/>
    <property type="gene ID" value="GAUT009331"/>
</dbReference>
<dbReference type="Proteomes" id="UP000078200">
    <property type="component" value="Unassembled WGS sequence"/>
</dbReference>
<accession>A0A1A9UMF0</accession>
<sequence>MESRSRRGAVTCTATCENDQSCYVALILFVRLQLVPSTVSAIAATISVSAVTTPVTVVVSCIAFPNTVQFNPDTNNLIKFAQNDSITNALRGTVAYIAPEILLSTSYEAYTKKIEMLGLDVVVFTW</sequence>
<dbReference type="VEuPathDB" id="VectorBase:GAUT009331"/>
<proteinExistence type="predicted"/>
<name>A0A1A9UMF0_GLOAU</name>
<evidence type="ECO:0000313" key="2">
    <source>
        <dbReference type="Proteomes" id="UP000078200"/>
    </source>
</evidence>
<evidence type="ECO:0000313" key="1">
    <source>
        <dbReference type="EnsemblMetazoa" id="GAUT009331-PA"/>
    </source>
</evidence>
<keyword evidence="2" id="KW-1185">Reference proteome</keyword>
<protein>
    <submittedName>
        <fullName evidence="1">Uncharacterized protein</fullName>
    </submittedName>
</protein>